<gene>
    <name evidence="1" type="ORF">C7H19_08605</name>
</gene>
<dbReference type="EMBL" id="PXOH01000007">
    <property type="protein sequence ID" value="PSF37608.1"/>
    <property type="molecule type" value="Genomic_DNA"/>
</dbReference>
<protein>
    <recommendedName>
        <fullName evidence="3">DUF2281 domain-containing protein</fullName>
    </recommendedName>
</protein>
<reference evidence="1 2" key="1">
    <citation type="submission" date="2018-03" db="EMBL/GenBank/DDBJ databases">
        <title>The ancient ancestry and fast evolution of plastids.</title>
        <authorList>
            <person name="Moore K.R."/>
            <person name="Magnabosco C."/>
            <person name="Momper L."/>
            <person name="Gold D.A."/>
            <person name="Bosak T."/>
            <person name="Fournier G.P."/>
        </authorList>
    </citation>
    <scope>NUCLEOTIDE SEQUENCE [LARGE SCALE GENOMIC DNA]</scope>
    <source>
        <strain evidence="1 2">CCALA 016</strain>
    </source>
</reference>
<accession>A0A2T1LZ07</accession>
<evidence type="ECO:0008006" key="3">
    <source>
        <dbReference type="Google" id="ProtNLM"/>
    </source>
</evidence>
<reference evidence="1 2" key="2">
    <citation type="submission" date="2018-03" db="EMBL/GenBank/DDBJ databases">
        <authorList>
            <person name="Keele B.F."/>
        </authorList>
    </citation>
    <scope>NUCLEOTIDE SEQUENCE [LARGE SCALE GENOMIC DNA]</scope>
    <source>
        <strain evidence="1 2">CCALA 016</strain>
    </source>
</reference>
<dbReference type="AlphaFoldDB" id="A0A2T1LZ07"/>
<sequence>MNTTEMQNQIKQYINQLSPEKLQVAAYFLAYLAEKYNKELNQFNSNNSEKSALELAEDIVGCVDAPSDLSTNKDYLKGFGEL</sequence>
<evidence type="ECO:0000313" key="1">
    <source>
        <dbReference type="EMBL" id="PSF37608.1"/>
    </source>
</evidence>
<name>A0A2T1LZ07_9CHRO</name>
<keyword evidence="2" id="KW-1185">Reference proteome</keyword>
<evidence type="ECO:0000313" key="2">
    <source>
        <dbReference type="Proteomes" id="UP000239001"/>
    </source>
</evidence>
<dbReference type="OrthoDB" id="574553at2"/>
<organism evidence="1 2">
    <name type="scientific">Aphanothece hegewaldii CCALA 016</name>
    <dbReference type="NCBI Taxonomy" id="2107694"/>
    <lineage>
        <taxon>Bacteria</taxon>
        <taxon>Bacillati</taxon>
        <taxon>Cyanobacteriota</taxon>
        <taxon>Cyanophyceae</taxon>
        <taxon>Oscillatoriophycideae</taxon>
        <taxon>Chroococcales</taxon>
        <taxon>Aphanothecaceae</taxon>
        <taxon>Aphanothece</taxon>
    </lineage>
</organism>
<dbReference type="Proteomes" id="UP000239001">
    <property type="component" value="Unassembled WGS sequence"/>
</dbReference>
<proteinExistence type="predicted"/>
<dbReference type="RefSeq" id="WP_106456474.1">
    <property type="nucleotide sequence ID" value="NZ_PXOH01000007.1"/>
</dbReference>
<comment type="caution">
    <text evidence="1">The sequence shown here is derived from an EMBL/GenBank/DDBJ whole genome shotgun (WGS) entry which is preliminary data.</text>
</comment>